<dbReference type="EMBL" id="LOPU01000011">
    <property type="protein sequence ID" value="KTG11195.1"/>
    <property type="molecule type" value="Genomic_DNA"/>
</dbReference>
<organism evidence="2 3">
    <name type="scientific">Haloprofundus marisrubri</name>
    <dbReference type="NCBI Taxonomy" id="1514971"/>
    <lineage>
        <taxon>Archaea</taxon>
        <taxon>Methanobacteriati</taxon>
        <taxon>Methanobacteriota</taxon>
        <taxon>Stenosarchaea group</taxon>
        <taxon>Halobacteria</taxon>
        <taxon>Halobacteriales</taxon>
        <taxon>Haloferacaceae</taxon>
        <taxon>Haloprofundus</taxon>
    </lineage>
</organism>
<accession>A0A0W1REZ5</accession>
<evidence type="ECO:0000313" key="2">
    <source>
        <dbReference type="EMBL" id="KTG11195.1"/>
    </source>
</evidence>
<name>A0A0W1REZ5_9EURY</name>
<feature type="region of interest" description="Disordered" evidence="1">
    <location>
        <begin position="1"/>
        <end position="29"/>
    </location>
</feature>
<dbReference type="Proteomes" id="UP000054387">
    <property type="component" value="Unassembled WGS sequence"/>
</dbReference>
<gene>
    <name evidence="2" type="ORF">AUR64_04490</name>
</gene>
<dbReference type="RefSeq" id="WP_058580257.1">
    <property type="nucleotide sequence ID" value="NZ_LOPU01000011.1"/>
</dbReference>
<proteinExistence type="predicted"/>
<comment type="caution">
    <text evidence="2">The sequence shown here is derived from an EMBL/GenBank/DDBJ whole genome shotgun (WGS) entry which is preliminary data.</text>
</comment>
<keyword evidence="3" id="KW-1185">Reference proteome</keyword>
<dbReference type="OrthoDB" id="311294at2157"/>
<evidence type="ECO:0000313" key="3">
    <source>
        <dbReference type="Proteomes" id="UP000054387"/>
    </source>
</evidence>
<evidence type="ECO:0000256" key="1">
    <source>
        <dbReference type="SAM" id="MobiDB-lite"/>
    </source>
</evidence>
<reference evidence="2 3" key="1">
    <citation type="submission" date="2015-12" db="EMBL/GenBank/DDBJ databases">
        <title>Haloprofundus marisrubri gen. nov., sp. nov., an extremely halophilic archaeon isolated from the Discovery deep brine-seawater interface in the Red Sea.</title>
        <authorList>
            <person name="Zhang G."/>
            <person name="Stingl U."/>
            <person name="Rashid M."/>
        </authorList>
    </citation>
    <scope>NUCLEOTIDE SEQUENCE [LARGE SCALE GENOMIC DNA]</scope>
    <source>
        <strain evidence="2 3">SB9</strain>
    </source>
</reference>
<dbReference type="AlphaFoldDB" id="A0A0W1REZ5"/>
<protein>
    <submittedName>
        <fullName evidence="2">Uncharacterized protein</fullName>
    </submittedName>
</protein>
<sequence>MATRHGGQRVESPSTRSKRTPHDPPLRDPTLYALTDHFRERLRQPGRYVSLTVVSDAIEYGQLRWNRTEGWRFALVREGIRFIVVVGDTETTSPVIVTAWTEIADWNAAMQSDRWTVDDVHTIRLRAALSDDPERRIPSRIRPRIVGRPFEMGDHRLTTAAGDGHVECSDCRNRFRSKQQLLTTVCHRG</sequence>